<feature type="domain" description="Methyl-accepting transducer" evidence="12">
    <location>
        <begin position="269"/>
        <end position="505"/>
    </location>
</feature>
<protein>
    <submittedName>
        <fullName evidence="14">Methyl-accepting chemotaxis protein</fullName>
    </submittedName>
</protein>
<evidence type="ECO:0000256" key="4">
    <source>
        <dbReference type="ARBA" id="ARBA00022500"/>
    </source>
</evidence>
<keyword evidence="7 11" id="KW-0472">Membrane</keyword>
<dbReference type="InterPro" id="IPR047347">
    <property type="entry name" value="YvaQ-like_sensor"/>
</dbReference>
<evidence type="ECO:0000256" key="8">
    <source>
        <dbReference type="ARBA" id="ARBA00023224"/>
    </source>
</evidence>
<dbReference type="InterPro" id="IPR003660">
    <property type="entry name" value="HAMP_dom"/>
</dbReference>
<dbReference type="GO" id="GO:0005886">
    <property type="term" value="C:plasma membrane"/>
    <property type="evidence" value="ECO:0007669"/>
    <property type="project" value="UniProtKB-SubCell"/>
</dbReference>
<dbReference type="AlphaFoldDB" id="A0A7S9L451"/>
<dbReference type="Proteomes" id="UP000594430">
    <property type="component" value="Chromosome"/>
</dbReference>
<dbReference type="SMART" id="SM00283">
    <property type="entry name" value="MA"/>
    <property type="match status" value="1"/>
</dbReference>
<dbReference type="SUPFAM" id="SSF58104">
    <property type="entry name" value="Methyl-accepting chemotaxis protein (MCP) signaling domain"/>
    <property type="match status" value="1"/>
</dbReference>
<evidence type="ECO:0000313" key="15">
    <source>
        <dbReference type="Proteomes" id="UP000594430"/>
    </source>
</evidence>
<dbReference type="Gene3D" id="1.10.287.950">
    <property type="entry name" value="Methyl-accepting chemotaxis protein"/>
    <property type="match status" value="1"/>
</dbReference>
<keyword evidence="3" id="KW-0488">Methylation</keyword>
<evidence type="ECO:0000256" key="1">
    <source>
        <dbReference type="ARBA" id="ARBA00004651"/>
    </source>
</evidence>
<keyword evidence="2" id="KW-1003">Cell membrane</keyword>
<dbReference type="InterPro" id="IPR004090">
    <property type="entry name" value="Chemotax_Me-accpt_rcpt"/>
</dbReference>
<proteinExistence type="inferred from homology"/>
<dbReference type="InterPro" id="IPR024478">
    <property type="entry name" value="HlyB_4HB_MCP"/>
</dbReference>
<evidence type="ECO:0000256" key="9">
    <source>
        <dbReference type="ARBA" id="ARBA00029447"/>
    </source>
</evidence>
<dbReference type="PANTHER" id="PTHR32089">
    <property type="entry name" value="METHYL-ACCEPTING CHEMOTAXIS PROTEIN MCPB"/>
    <property type="match status" value="1"/>
</dbReference>
<dbReference type="CDD" id="cd19411">
    <property type="entry name" value="MCP2201-like_sensor"/>
    <property type="match status" value="1"/>
</dbReference>
<dbReference type="GO" id="GO:0007165">
    <property type="term" value="P:signal transduction"/>
    <property type="evidence" value="ECO:0007669"/>
    <property type="project" value="UniProtKB-KW"/>
</dbReference>
<dbReference type="Pfam" id="PF12729">
    <property type="entry name" value="4HB_MCP_1"/>
    <property type="match status" value="1"/>
</dbReference>
<feature type="domain" description="HAMP" evidence="13">
    <location>
        <begin position="212"/>
        <end position="264"/>
    </location>
</feature>
<comment type="subcellular location">
    <subcellularLocation>
        <location evidence="1">Cell membrane</location>
        <topology evidence="1">Multi-pass membrane protein</topology>
    </subcellularLocation>
</comment>
<evidence type="ECO:0000256" key="6">
    <source>
        <dbReference type="ARBA" id="ARBA00022989"/>
    </source>
</evidence>
<dbReference type="PROSITE" id="PS50885">
    <property type="entry name" value="HAMP"/>
    <property type="match status" value="1"/>
</dbReference>
<dbReference type="CDD" id="cd06225">
    <property type="entry name" value="HAMP"/>
    <property type="match status" value="1"/>
</dbReference>
<gene>
    <name evidence="14" type="ORF">IZU98_12240</name>
</gene>
<dbReference type="InterPro" id="IPR004089">
    <property type="entry name" value="MCPsignal_dom"/>
</dbReference>
<dbReference type="GO" id="GO:0004888">
    <property type="term" value="F:transmembrane signaling receptor activity"/>
    <property type="evidence" value="ECO:0007669"/>
    <property type="project" value="InterPro"/>
</dbReference>
<dbReference type="CDD" id="cd11386">
    <property type="entry name" value="MCP_signal"/>
    <property type="match status" value="1"/>
</dbReference>
<dbReference type="PRINTS" id="PR00260">
    <property type="entry name" value="CHEMTRNSDUCR"/>
</dbReference>
<dbReference type="RefSeq" id="WP_196109936.1">
    <property type="nucleotide sequence ID" value="NZ_CP064943.1"/>
</dbReference>
<reference evidence="14 15" key="1">
    <citation type="submission" date="2020-11" db="EMBL/GenBank/DDBJ databases">
        <title>Pseudomonas fulva producing VIM-24.</title>
        <authorList>
            <person name="Liu S."/>
        </authorList>
    </citation>
    <scope>NUCLEOTIDE SEQUENCE [LARGE SCALE GENOMIC DNA]</scope>
    <source>
        <strain evidence="14 15">ZDHY414</strain>
    </source>
</reference>
<dbReference type="FunFam" id="1.10.287.950:FF:000001">
    <property type="entry name" value="Methyl-accepting chemotaxis sensory transducer"/>
    <property type="match status" value="1"/>
</dbReference>
<dbReference type="PANTHER" id="PTHR32089:SF120">
    <property type="entry name" value="METHYL-ACCEPTING CHEMOTAXIS PROTEIN TLPQ"/>
    <property type="match status" value="1"/>
</dbReference>
<feature type="transmembrane region" description="Helical" evidence="11">
    <location>
        <begin position="188"/>
        <end position="210"/>
    </location>
</feature>
<keyword evidence="6 11" id="KW-1133">Transmembrane helix</keyword>
<evidence type="ECO:0000256" key="7">
    <source>
        <dbReference type="ARBA" id="ARBA00023136"/>
    </source>
</evidence>
<feature type="transmembrane region" description="Helical" evidence="11">
    <location>
        <begin position="12"/>
        <end position="32"/>
    </location>
</feature>
<dbReference type="PROSITE" id="PS50111">
    <property type="entry name" value="CHEMOTAXIS_TRANSDUC_2"/>
    <property type="match status" value="1"/>
</dbReference>
<evidence type="ECO:0000313" key="14">
    <source>
        <dbReference type="EMBL" id="QPH47197.1"/>
    </source>
</evidence>
<organism evidence="14 15">
    <name type="scientific">Pseudomonas fulva</name>
    <dbReference type="NCBI Taxonomy" id="47880"/>
    <lineage>
        <taxon>Bacteria</taxon>
        <taxon>Pseudomonadati</taxon>
        <taxon>Pseudomonadota</taxon>
        <taxon>Gammaproteobacteria</taxon>
        <taxon>Pseudomonadales</taxon>
        <taxon>Pseudomonadaceae</taxon>
        <taxon>Pseudomonas</taxon>
    </lineage>
</organism>
<evidence type="ECO:0000259" key="12">
    <source>
        <dbReference type="PROSITE" id="PS50111"/>
    </source>
</evidence>
<feature type="transmembrane region" description="Helical" evidence="11">
    <location>
        <begin position="44"/>
        <end position="62"/>
    </location>
</feature>
<keyword evidence="5 11" id="KW-0812">Transmembrane</keyword>
<evidence type="ECO:0000256" key="11">
    <source>
        <dbReference type="SAM" id="Phobius"/>
    </source>
</evidence>
<evidence type="ECO:0000259" key="13">
    <source>
        <dbReference type="PROSITE" id="PS50885"/>
    </source>
</evidence>
<name>A0A7S9L451_9PSED</name>
<comment type="similarity">
    <text evidence="9">Belongs to the methyl-accepting chemotaxis (MCP) protein family.</text>
</comment>
<evidence type="ECO:0000256" key="2">
    <source>
        <dbReference type="ARBA" id="ARBA00022475"/>
    </source>
</evidence>
<evidence type="ECO:0000256" key="10">
    <source>
        <dbReference type="PROSITE-ProRule" id="PRU00284"/>
    </source>
</evidence>
<dbReference type="Pfam" id="PF00015">
    <property type="entry name" value="MCPsignal"/>
    <property type="match status" value="1"/>
</dbReference>
<sequence>MHFRNMKIGIRAACVFALVGMLILTMGLVALYETQQMDESTDEIRLTWMPTVMSLSAINSNLSRTRALTLRGALEEDASERTRYLNTIQNIERELDEGFEAYVATIVSSEDRALFETARSAYQHYHELQETVLAELSAGRMDTARQLINGPLTARAETMMQAMSTLIAFNAKGAEAASQLSSDVADEAFVAIITALVVILLALVMIAYLLTRSIIVPLAEAVTAAERVAASDLTQPIKAQGRDEPALLLQALARMQANLRQTIARIAASSDQLASASEELHTVTEDTSRGLHQQSAEIDQAATAVNQMTVAVEEVASNAVSTADASKGADRTTRDGRDQVNQALQSIEQLVADVTGTSAQVQQLASSANEITRVLDVIGAIAGQTNLLALNAAIEAARAGEAGRGFAVVADEVRALAHRTQQSTAEIEHMIAGIQNGTERAVTAMSSSQGRAAGTLEVAQGAGRALEVIAQAIASINQRNLVIASASEEQAQVAREVDRNLVNIRDLSMQTSAGANQTSAAAQDLSRLAVDLNAMVAQFKV</sequence>
<evidence type="ECO:0000256" key="3">
    <source>
        <dbReference type="ARBA" id="ARBA00022481"/>
    </source>
</evidence>
<dbReference type="Pfam" id="PF00672">
    <property type="entry name" value="HAMP"/>
    <property type="match status" value="1"/>
</dbReference>
<dbReference type="GO" id="GO:0006935">
    <property type="term" value="P:chemotaxis"/>
    <property type="evidence" value="ECO:0007669"/>
    <property type="project" value="UniProtKB-KW"/>
</dbReference>
<evidence type="ECO:0000256" key="5">
    <source>
        <dbReference type="ARBA" id="ARBA00022692"/>
    </source>
</evidence>
<keyword evidence="8 10" id="KW-0807">Transducer</keyword>
<keyword evidence="4" id="KW-0145">Chemotaxis</keyword>
<dbReference type="EMBL" id="CP064946">
    <property type="protein sequence ID" value="QPH47197.1"/>
    <property type="molecule type" value="Genomic_DNA"/>
</dbReference>
<dbReference type="SMART" id="SM00304">
    <property type="entry name" value="HAMP"/>
    <property type="match status" value="1"/>
</dbReference>
<accession>A0A7S9L451</accession>